<dbReference type="Proteomes" id="UP000232323">
    <property type="component" value="Unassembled WGS sequence"/>
</dbReference>
<dbReference type="OrthoDB" id="270584at2759"/>
<dbReference type="Pfam" id="PF00153">
    <property type="entry name" value="Mito_carr"/>
    <property type="match status" value="4"/>
</dbReference>
<evidence type="ECO:0000256" key="7">
    <source>
        <dbReference type="SAM" id="MobiDB-lite"/>
    </source>
</evidence>
<feature type="region of interest" description="Disordered" evidence="7">
    <location>
        <begin position="176"/>
        <end position="200"/>
    </location>
</feature>
<dbReference type="InterPro" id="IPR023395">
    <property type="entry name" value="MCP_dom_sf"/>
</dbReference>
<name>A0A250XEN3_9CHLO</name>
<feature type="compositionally biased region" description="Polar residues" evidence="7">
    <location>
        <begin position="126"/>
        <end position="151"/>
    </location>
</feature>
<comment type="caution">
    <text evidence="8">The sequence shown here is derived from an EMBL/GenBank/DDBJ whole genome shotgun (WGS) entry which is preliminary data.</text>
</comment>
<feature type="region of interest" description="Disordered" evidence="7">
    <location>
        <begin position="518"/>
        <end position="566"/>
    </location>
</feature>
<dbReference type="PROSITE" id="PS50920">
    <property type="entry name" value="SOLCAR"/>
    <property type="match status" value="3"/>
</dbReference>
<feature type="repeat" description="Solcar" evidence="6">
    <location>
        <begin position="606"/>
        <end position="685"/>
    </location>
</feature>
<evidence type="ECO:0000256" key="3">
    <source>
        <dbReference type="ARBA" id="ARBA00022692"/>
    </source>
</evidence>
<dbReference type="GO" id="GO:0055085">
    <property type="term" value="P:transmembrane transport"/>
    <property type="evidence" value="ECO:0007669"/>
    <property type="project" value="InterPro"/>
</dbReference>
<organism evidence="8 9">
    <name type="scientific">Chlamydomonas eustigma</name>
    <dbReference type="NCBI Taxonomy" id="1157962"/>
    <lineage>
        <taxon>Eukaryota</taxon>
        <taxon>Viridiplantae</taxon>
        <taxon>Chlorophyta</taxon>
        <taxon>core chlorophytes</taxon>
        <taxon>Chlorophyceae</taxon>
        <taxon>CS clade</taxon>
        <taxon>Chlamydomonadales</taxon>
        <taxon>Chlamydomonadaceae</taxon>
        <taxon>Chlamydomonas</taxon>
    </lineage>
</organism>
<dbReference type="GO" id="GO:0016020">
    <property type="term" value="C:membrane"/>
    <property type="evidence" value="ECO:0007669"/>
    <property type="project" value="UniProtKB-SubCell"/>
</dbReference>
<proteinExistence type="predicted"/>
<sequence>MTSSARNQPINTLQTFLISQPQFLRELLAGGVAGGLSKTSVAPLERTKILLQTGRTQSQGILGTLYYVWETEGVLGLYRGNSASVLRIVPYAAIHFSAYEWYRRLLVEHVVPVWESHRSAGIQHNVKGSSSPVCAPNSSETSAPQNNSQHTPPYPHTSAVAGPSLLMSCSITHPLQKTQGSMAGPSEQVTLAGPSGQESLIGPSEQVALAGPSEQVTLAGPSGQESLIGPSEQVALAGPSGQESLIGPSEQVALAGPSGQESLIGPSEQVALAGPSGQESLTGPSAGQKPASGSAMQVSSLGRDGGAGKRRPEVATVHPVWDLLAGSMAGATAVMLTYPLDLVRARLAWATGLSPKATAPLAASSSSAFSAIRGKALVETSSAASFSQQRQPTIRGELSRTFREGGVLGLYRGMSPTLMGILPYAGLKFYCYQSLKVAYHKHQVQLLLSSSSSSSKDSSLGLEPDPPAAAAATGSKKLPVAWMLLFGGVSGLVAQTVTYPLDVIRRRMQVLSASQSSSSGSSAQVKVSGSSSPCSALEDPQGSGSSRSSGAACTTAGRTPGSTPAPVTCAAAANSRLFSSSSNIVACSQLEFQSGPATSTASEQRTWTILSGYTRTSSGPFSNGSNSTMHPAVSVVGRLTTWSILKGILVEEGLRGLFRGVSLNYIKAMPSTAIGFTVYDQLKTYLHVEGGHL</sequence>
<dbReference type="InterPro" id="IPR002067">
    <property type="entry name" value="MCP"/>
</dbReference>
<keyword evidence="5 6" id="KW-0472">Membrane</keyword>
<dbReference type="Gene3D" id="1.50.40.10">
    <property type="entry name" value="Mitochondrial carrier domain"/>
    <property type="match status" value="3"/>
</dbReference>
<evidence type="ECO:0000256" key="2">
    <source>
        <dbReference type="ARBA" id="ARBA00022448"/>
    </source>
</evidence>
<dbReference type="PRINTS" id="PR00926">
    <property type="entry name" value="MITOCARRIER"/>
</dbReference>
<dbReference type="InterPro" id="IPR018108">
    <property type="entry name" value="MCP_transmembrane"/>
</dbReference>
<dbReference type="AlphaFoldDB" id="A0A250XEN3"/>
<evidence type="ECO:0000256" key="5">
    <source>
        <dbReference type="ARBA" id="ARBA00023136"/>
    </source>
</evidence>
<feature type="region of interest" description="Disordered" evidence="7">
    <location>
        <begin position="272"/>
        <end position="312"/>
    </location>
</feature>
<keyword evidence="4" id="KW-0677">Repeat</keyword>
<feature type="repeat" description="Solcar" evidence="6">
    <location>
        <begin position="21"/>
        <end position="105"/>
    </location>
</feature>
<feature type="compositionally biased region" description="Low complexity" evidence="7">
    <location>
        <begin position="518"/>
        <end position="532"/>
    </location>
</feature>
<keyword evidence="2" id="KW-0813">Transport</keyword>
<gene>
    <name evidence="8" type="ORF">CEUSTIGMA_g8672.t1</name>
</gene>
<dbReference type="STRING" id="1157962.A0A250XEN3"/>
<feature type="repeat" description="Solcar" evidence="6">
    <location>
        <begin position="317"/>
        <end position="438"/>
    </location>
</feature>
<evidence type="ECO:0000256" key="6">
    <source>
        <dbReference type="PROSITE-ProRule" id="PRU00282"/>
    </source>
</evidence>
<protein>
    <submittedName>
        <fullName evidence="8">Uncharacterized protein</fullName>
    </submittedName>
</protein>
<dbReference type="PANTHER" id="PTHR24089">
    <property type="entry name" value="SOLUTE CARRIER FAMILY 25"/>
    <property type="match status" value="1"/>
</dbReference>
<feature type="region of interest" description="Disordered" evidence="7">
    <location>
        <begin position="123"/>
        <end position="159"/>
    </location>
</feature>
<keyword evidence="9" id="KW-1185">Reference proteome</keyword>
<dbReference type="EMBL" id="BEGY01000062">
    <property type="protein sequence ID" value="GAX81240.1"/>
    <property type="molecule type" value="Genomic_DNA"/>
</dbReference>
<evidence type="ECO:0000256" key="1">
    <source>
        <dbReference type="ARBA" id="ARBA00004141"/>
    </source>
</evidence>
<evidence type="ECO:0000256" key="4">
    <source>
        <dbReference type="ARBA" id="ARBA00022737"/>
    </source>
</evidence>
<comment type="subcellular location">
    <subcellularLocation>
        <location evidence="1">Membrane</location>
        <topology evidence="1">Multi-pass membrane protein</topology>
    </subcellularLocation>
</comment>
<accession>A0A250XEN3</accession>
<reference evidence="8 9" key="1">
    <citation type="submission" date="2017-08" db="EMBL/GenBank/DDBJ databases">
        <title>Acidophilic green algal genome provides insights into adaptation to an acidic environment.</title>
        <authorList>
            <person name="Hirooka S."/>
            <person name="Hirose Y."/>
            <person name="Kanesaki Y."/>
            <person name="Higuchi S."/>
            <person name="Fujiwara T."/>
            <person name="Onuma R."/>
            <person name="Era A."/>
            <person name="Ohbayashi R."/>
            <person name="Uzuka A."/>
            <person name="Nozaki H."/>
            <person name="Yoshikawa H."/>
            <person name="Miyagishima S.Y."/>
        </authorList>
    </citation>
    <scope>NUCLEOTIDE SEQUENCE [LARGE SCALE GENOMIC DNA]</scope>
    <source>
        <strain evidence="8 9">NIES-2499</strain>
    </source>
</reference>
<keyword evidence="3 6" id="KW-0812">Transmembrane</keyword>
<evidence type="ECO:0000313" key="8">
    <source>
        <dbReference type="EMBL" id="GAX81240.1"/>
    </source>
</evidence>
<dbReference type="SUPFAM" id="SSF103506">
    <property type="entry name" value="Mitochondrial carrier"/>
    <property type="match status" value="3"/>
</dbReference>
<evidence type="ECO:0000313" key="9">
    <source>
        <dbReference type="Proteomes" id="UP000232323"/>
    </source>
</evidence>